<protein>
    <submittedName>
        <fullName evidence="2">Uncharacterized protein</fullName>
    </submittedName>
</protein>
<accession>A0A9Q2P2D8</accession>
<proteinExistence type="predicted"/>
<name>A0A9Q2P2D8_9RHOB</name>
<reference evidence="2" key="1">
    <citation type="submission" date="2021-01" db="EMBL/GenBank/DDBJ databases">
        <title>Diatom-associated Roseobacters Show Island Model of Population Structure.</title>
        <authorList>
            <person name="Qu L."/>
            <person name="Feng X."/>
            <person name="Chen Y."/>
            <person name="Li L."/>
            <person name="Wang X."/>
            <person name="Hu Z."/>
            <person name="Wang H."/>
            <person name="Luo H."/>
        </authorList>
    </citation>
    <scope>NUCLEOTIDE SEQUENCE</scope>
    <source>
        <strain evidence="2">SM26-45</strain>
    </source>
</reference>
<organism evidence="2 3">
    <name type="scientific">Pseudosulfitobacter pseudonitzschiae</name>
    <dbReference type="NCBI Taxonomy" id="1402135"/>
    <lineage>
        <taxon>Bacteria</taxon>
        <taxon>Pseudomonadati</taxon>
        <taxon>Pseudomonadota</taxon>
        <taxon>Alphaproteobacteria</taxon>
        <taxon>Rhodobacterales</taxon>
        <taxon>Roseobacteraceae</taxon>
        <taxon>Pseudosulfitobacter</taxon>
    </lineage>
</organism>
<feature type="compositionally biased region" description="Basic and acidic residues" evidence="1">
    <location>
        <begin position="107"/>
        <end position="116"/>
    </location>
</feature>
<feature type="region of interest" description="Disordered" evidence="1">
    <location>
        <begin position="92"/>
        <end position="116"/>
    </location>
</feature>
<gene>
    <name evidence="2" type="ORF">JQX14_12310</name>
</gene>
<sequence>MNDLPGLNGEINFIKTLSKRPDHARFLMAENTGFLTQTAMSLDRRRPHLARRNVTGSRPINARMATITAIRVPDPLNVDEIKRIRATMGLLPEDNNHSLQANGGSSCREKGQSNGS</sequence>
<evidence type="ECO:0000313" key="2">
    <source>
        <dbReference type="EMBL" id="MBM2355327.1"/>
    </source>
</evidence>
<dbReference type="AlphaFoldDB" id="A0A9Q2P2D8"/>
<evidence type="ECO:0000313" key="3">
    <source>
        <dbReference type="Proteomes" id="UP000809337"/>
    </source>
</evidence>
<dbReference type="RefSeq" id="WP_231034490.1">
    <property type="nucleotide sequence ID" value="NZ_JAJNGX010000007.1"/>
</dbReference>
<dbReference type="EMBL" id="JAFBWN010000007">
    <property type="protein sequence ID" value="MBM2355327.1"/>
    <property type="molecule type" value="Genomic_DNA"/>
</dbReference>
<comment type="caution">
    <text evidence="2">The sequence shown here is derived from an EMBL/GenBank/DDBJ whole genome shotgun (WGS) entry which is preliminary data.</text>
</comment>
<evidence type="ECO:0000256" key="1">
    <source>
        <dbReference type="SAM" id="MobiDB-lite"/>
    </source>
</evidence>
<dbReference type="Proteomes" id="UP000809337">
    <property type="component" value="Unassembled WGS sequence"/>
</dbReference>